<accession>A0A2P5ER10</accession>
<gene>
    <name evidence="1" type="ORF">TorRG33x02_161680</name>
</gene>
<protein>
    <submittedName>
        <fullName evidence="1">Uncharacterized protein</fullName>
    </submittedName>
</protein>
<dbReference type="AlphaFoldDB" id="A0A2P5ER10"/>
<dbReference type="Proteomes" id="UP000237000">
    <property type="component" value="Unassembled WGS sequence"/>
</dbReference>
<dbReference type="InParanoid" id="A0A2P5ER10"/>
<organism evidence="1 2">
    <name type="scientific">Trema orientale</name>
    <name type="common">Charcoal tree</name>
    <name type="synonym">Celtis orientalis</name>
    <dbReference type="NCBI Taxonomy" id="63057"/>
    <lineage>
        <taxon>Eukaryota</taxon>
        <taxon>Viridiplantae</taxon>
        <taxon>Streptophyta</taxon>
        <taxon>Embryophyta</taxon>
        <taxon>Tracheophyta</taxon>
        <taxon>Spermatophyta</taxon>
        <taxon>Magnoliopsida</taxon>
        <taxon>eudicotyledons</taxon>
        <taxon>Gunneridae</taxon>
        <taxon>Pentapetalae</taxon>
        <taxon>rosids</taxon>
        <taxon>fabids</taxon>
        <taxon>Rosales</taxon>
        <taxon>Cannabaceae</taxon>
        <taxon>Trema</taxon>
    </lineage>
</organism>
<evidence type="ECO:0000313" key="2">
    <source>
        <dbReference type="Proteomes" id="UP000237000"/>
    </source>
</evidence>
<keyword evidence="2" id="KW-1185">Reference proteome</keyword>
<sequence>MDQNGSQFKQAHLWWVSLQVWLLHLKIYKYDLAYNTLGVELKANSYSSSFKENNADEMDYGRIKNHSLSESILEDAHAWPIMESDGEAVLDGDSELGWK</sequence>
<reference evidence="2" key="1">
    <citation type="submission" date="2016-06" db="EMBL/GenBank/DDBJ databases">
        <title>Parallel loss of symbiosis genes in relatives of nitrogen-fixing non-legume Parasponia.</title>
        <authorList>
            <person name="Van Velzen R."/>
            <person name="Holmer R."/>
            <person name="Bu F."/>
            <person name="Rutten L."/>
            <person name="Van Zeijl A."/>
            <person name="Liu W."/>
            <person name="Santuari L."/>
            <person name="Cao Q."/>
            <person name="Sharma T."/>
            <person name="Shen D."/>
            <person name="Roswanjaya Y."/>
            <person name="Wardhani T."/>
            <person name="Kalhor M.S."/>
            <person name="Jansen J."/>
            <person name="Van den Hoogen J."/>
            <person name="Gungor B."/>
            <person name="Hartog M."/>
            <person name="Hontelez J."/>
            <person name="Verver J."/>
            <person name="Yang W.-C."/>
            <person name="Schijlen E."/>
            <person name="Repin R."/>
            <person name="Schilthuizen M."/>
            <person name="Schranz E."/>
            <person name="Heidstra R."/>
            <person name="Miyata K."/>
            <person name="Fedorova E."/>
            <person name="Kohlen W."/>
            <person name="Bisseling T."/>
            <person name="Smit S."/>
            <person name="Geurts R."/>
        </authorList>
    </citation>
    <scope>NUCLEOTIDE SEQUENCE [LARGE SCALE GENOMIC DNA]</scope>
    <source>
        <strain evidence="2">cv. RG33-2</strain>
    </source>
</reference>
<name>A0A2P5ER10_TREOI</name>
<comment type="caution">
    <text evidence="1">The sequence shown here is derived from an EMBL/GenBank/DDBJ whole genome shotgun (WGS) entry which is preliminary data.</text>
</comment>
<proteinExistence type="predicted"/>
<evidence type="ECO:0000313" key="1">
    <source>
        <dbReference type="EMBL" id="PON87966.1"/>
    </source>
</evidence>
<dbReference type="EMBL" id="JXTC01000110">
    <property type="protein sequence ID" value="PON87966.1"/>
    <property type="molecule type" value="Genomic_DNA"/>
</dbReference>